<protein>
    <submittedName>
        <fullName evidence="1">Uncharacterized protein</fullName>
    </submittedName>
</protein>
<reference evidence="1" key="1">
    <citation type="submission" date="2021-01" db="EMBL/GenBank/DDBJ databases">
        <authorList>
            <person name="Corre E."/>
            <person name="Pelletier E."/>
            <person name="Niang G."/>
            <person name="Scheremetjew M."/>
            <person name="Finn R."/>
            <person name="Kale V."/>
            <person name="Holt S."/>
            <person name="Cochrane G."/>
            <person name="Meng A."/>
            <person name="Brown T."/>
            <person name="Cohen L."/>
        </authorList>
    </citation>
    <scope>NUCLEOTIDE SEQUENCE</scope>
    <source>
        <strain evidence="1">SL-175</strain>
    </source>
</reference>
<name>A0A7S0T0H9_9CHLO</name>
<sequence>MDALQSKAAAFFDRMKENANKVVQIKGGAPSINLQLRKKLDVQIPLAPDLRFTMGTDVHLADRDGGFDLAYHPNFQWGITETWFNGTFHVDTMNKEVKYTKDFDLDAVVLKVSGTYDYLHNAPYFGFKVMTTAGVSSPANSNGFSIRKKFEKTSGGVTMEAEVEATVSLGEQKYNPVEGKMSSSPTEIDLNNIRLLVLV</sequence>
<proteinExistence type="predicted"/>
<evidence type="ECO:0000313" key="1">
    <source>
        <dbReference type="EMBL" id="CAD8721460.1"/>
    </source>
</evidence>
<accession>A0A7S0T0H9</accession>
<dbReference type="EMBL" id="HBFC01034764">
    <property type="protein sequence ID" value="CAD8721460.1"/>
    <property type="molecule type" value="Transcribed_RNA"/>
</dbReference>
<dbReference type="AlphaFoldDB" id="A0A7S0T0H9"/>
<organism evidence="1">
    <name type="scientific">Mantoniella antarctica</name>
    <dbReference type="NCBI Taxonomy" id="81844"/>
    <lineage>
        <taxon>Eukaryota</taxon>
        <taxon>Viridiplantae</taxon>
        <taxon>Chlorophyta</taxon>
        <taxon>Mamiellophyceae</taxon>
        <taxon>Mamiellales</taxon>
        <taxon>Mamiellaceae</taxon>
        <taxon>Mantoniella</taxon>
    </lineage>
</organism>
<gene>
    <name evidence="1" type="ORF">MANT1106_LOCUS20673</name>
</gene>